<evidence type="ECO:0000256" key="4">
    <source>
        <dbReference type="ARBA" id="ARBA00022989"/>
    </source>
</evidence>
<keyword evidence="2 8" id="KW-0812">Transmembrane</keyword>
<dbReference type="Pfam" id="PF02010">
    <property type="entry name" value="REJ"/>
    <property type="match status" value="1"/>
</dbReference>
<keyword evidence="5 8" id="KW-0472">Membrane</keyword>
<organism evidence="11 12">
    <name type="scientific">Cymbomonas tetramitiformis</name>
    <dbReference type="NCBI Taxonomy" id="36881"/>
    <lineage>
        <taxon>Eukaryota</taxon>
        <taxon>Viridiplantae</taxon>
        <taxon>Chlorophyta</taxon>
        <taxon>Pyramimonadophyceae</taxon>
        <taxon>Pyramimonadales</taxon>
        <taxon>Pyramimonadaceae</taxon>
        <taxon>Cymbomonas</taxon>
    </lineage>
</organism>
<feature type="compositionally biased region" description="Polar residues" evidence="7">
    <location>
        <begin position="2015"/>
        <end position="2032"/>
    </location>
</feature>
<feature type="domain" description="EGF-like" evidence="10">
    <location>
        <begin position="416"/>
        <end position="469"/>
    </location>
</feature>
<proteinExistence type="predicted"/>
<feature type="compositionally biased region" description="Polar residues" evidence="7">
    <location>
        <begin position="1593"/>
        <end position="1606"/>
    </location>
</feature>
<feature type="region of interest" description="Disordered" evidence="7">
    <location>
        <begin position="1956"/>
        <end position="1980"/>
    </location>
</feature>
<comment type="caution">
    <text evidence="11">The sequence shown here is derived from an EMBL/GenBank/DDBJ whole genome shotgun (WGS) entry which is preliminary data.</text>
</comment>
<feature type="region of interest" description="Disordered" evidence="7">
    <location>
        <begin position="1651"/>
        <end position="1704"/>
    </location>
</feature>
<evidence type="ECO:0000256" key="7">
    <source>
        <dbReference type="SAM" id="MobiDB-lite"/>
    </source>
</evidence>
<dbReference type="SMART" id="SM00179">
    <property type="entry name" value="EGF_CA"/>
    <property type="match status" value="4"/>
</dbReference>
<evidence type="ECO:0000259" key="10">
    <source>
        <dbReference type="SMART" id="SM00181"/>
    </source>
</evidence>
<accession>A0AAE0GRL6</accession>
<feature type="region of interest" description="Disordered" evidence="7">
    <location>
        <begin position="1586"/>
        <end position="1621"/>
    </location>
</feature>
<dbReference type="EMBL" id="LGRX02003013">
    <property type="protein sequence ID" value="KAK3283135.1"/>
    <property type="molecule type" value="Genomic_DNA"/>
</dbReference>
<keyword evidence="3" id="KW-0677">Repeat</keyword>
<dbReference type="SMART" id="SM00181">
    <property type="entry name" value="EGF"/>
    <property type="match status" value="8"/>
</dbReference>
<reference evidence="11 12" key="1">
    <citation type="journal article" date="2015" name="Genome Biol. Evol.">
        <title>Comparative Genomics of a Bacterivorous Green Alga Reveals Evolutionary Causalities and Consequences of Phago-Mixotrophic Mode of Nutrition.</title>
        <authorList>
            <person name="Burns J.A."/>
            <person name="Paasch A."/>
            <person name="Narechania A."/>
            <person name="Kim E."/>
        </authorList>
    </citation>
    <scope>NUCLEOTIDE SEQUENCE [LARGE SCALE GENOMIC DNA]</scope>
    <source>
        <strain evidence="11 12">PLY_AMNH</strain>
    </source>
</reference>
<gene>
    <name evidence="11" type="ORF">CYMTET_9156</name>
</gene>
<feature type="domain" description="EGF-like calcium-binding" evidence="9">
    <location>
        <begin position="188"/>
        <end position="231"/>
    </location>
</feature>
<evidence type="ECO:0000256" key="8">
    <source>
        <dbReference type="SAM" id="Phobius"/>
    </source>
</evidence>
<dbReference type="PANTHER" id="PTHR46730:SF1">
    <property type="entry name" value="PLAT DOMAIN-CONTAINING PROTEIN"/>
    <property type="match status" value="1"/>
</dbReference>
<dbReference type="InterPro" id="IPR000742">
    <property type="entry name" value="EGF"/>
</dbReference>
<dbReference type="CDD" id="cd00054">
    <property type="entry name" value="EGF_CA"/>
    <property type="match status" value="1"/>
</dbReference>
<feature type="domain" description="EGF-like" evidence="10">
    <location>
        <begin position="279"/>
        <end position="319"/>
    </location>
</feature>
<feature type="domain" description="EGF-like" evidence="10">
    <location>
        <begin position="519"/>
        <end position="558"/>
    </location>
</feature>
<feature type="compositionally biased region" description="Polar residues" evidence="7">
    <location>
        <begin position="1963"/>
        <end position="1980"/>
    </location>
</feature>
<evidence type="ECO:0000256" key="6">
    <source>
        <dbReference type="ARBA" id="ARBA00023157"/>
    </source>
</evidence>
<dbReference type="GO" id="GO:0005261">
    <property type="term" value="F:monoatomic cation channel activity"/>
    <property type="evidence" value="ECO:0007669"/>
    <property type="project" value="TreeGrafter"/>
</dbReference>
<feature type="domain" description="EGF-like" evidence="10">
    <location>
        <begin position="322"/>
        <end position="369"/>
    </location>
</feature>
<keyword evidence="6" id="KW-1015">Disulfide bond</keyword>
<evidence type="ECO:0000256" key="1">
    <source>
        <dbReference type="ARBA" id="ARBA00004370"/>
    </source>
</evidence>
<feature type="transmembrane region" description="Helical" evidence="8">
    <location>
        <begin position="2537"/>
        <end position="2560"/>
    </location>
</feature>
<feature type="domain" description="EGF-like" evidence="10">
    <location>
        <begin position="108"/>
        <end position="145"/>
    </location>
</feature>
<feature type="compositionally biased region" description="Polar residues" evidence="7">
    <location>
        <begin position="1651"/>
        <end position="1663"/>
    </location>
</feature>
<evidence type="ECO:0000313" key="11">
    <source>
        <dbReference type="EMBL" id="KAK3283135.1"/>
    </source>
</evidence>
<feature type="domain" description="EGF-like" evidence="10">
    <location>
        <begin position="235"/>
        <end position="275"/>
    </location>
</feature>
<evidence type="ECO:0008006" key="13">
    <source>
        <dbReference type="Google" id="ProtNLM"/>
    </source>
</evidence>
<dbReference type="Proteomes" id="UP001190700">
    <property type="component" value="Unassembled WGS sequence"/>
</dbReference>
<feature type="transmembrane region" description="Helical" evidence="8">
    <location>
        <begin position="2689"/>
        <end position="2709"/>
    </location>
</feature>
<dbReference type="GO" id="GO:0005509">
    <property type="term" value="F:calcium ion binding"/>
    <property type="evidence" value="ECO:0007669"/>
    <property type="project" value="InterPro"/>
</dbReference>
<feature type="region of interest" description="Disordered" evidence="7">
    <location>
        <begin position="2007"/>
        <end position="2055"/>
    </location>
</feature>
<comment type="subcellular location">
    <subcellularLocation>
        <location evidence="1">Membrane</location>
    </subcellularLocation>
</comment>
<evidence type="ECO:0000256" key="2">
    <source>
        <dbReference type="ARBA" id="ARBA00022692"/>
    </source>
</evidence>
<feature type="transmembrane region" description="Helical" evidence="8">
    <location>
        <begin position="2581"/>
        <end position="2601"/>
    </location>
</feature>
<feature type="domain" description="EGF-like calcium-binding" evidence="9">
    <location>
        <begin position="105"/>
        <end position="145"/>
    </location>
</feature>
<protein>
    <recommendedName>
        <fullName evidence="13">GPS domain-containing protein</fullName>
    </recommendedName>
</protein>
<dbReference type="Gene3D" id="2.10.25.10">
    <property type="entry name" value="Laminin"/>
    <property type="match status" value="3"/>
</dbReference>
<evidence type="ECO:0000313" key="12">
    <source>
        <dbReference type="Proteomes" id="UP001190700"/>
    </source>
</evidence>
<feature type="domain" description="EGF-like" evidence="10">
    <location>
        <begin position="148"/>
        <end position="187"/>
    </location>
</feature>
<dbReference type="InterPro" id="IPR002859">
    <property type="entry name" value="PKD/REJ-like"/>
</dbReference>
<evidence type="ECO:0000256" key="3">
    <source>
        <dbReference type="ARBA" id="ARBA00022737"/>
    </source>
</evidence>
<keyword evidence="4 8" id="KW-1133">Transmembrane helix</keyword>
<feature type="domain" description="EGF-like" evidence="10">
    <location>
        <begin position="191"/>
        <end position="231"/>
    </location>
</feature>
<name>A0AAE0GRL6_9CHLO</name>
<dbReference type="PANTHER" id="PTHR46730">
    <property type="entry name" value="POLYCYSTIN-1"/>
    <property type="match status" value="1"/>
</dbReference>
<feature type="compositionally biased region" description="Polar residues" evidence="7">
    <location>
        <begin position="1759"/>
        <end position="1769"/>
    </location>
</feature>
<feature type="transmembrane region" description="Helical" evidence="8">
    <location>
        <begin position="2451"/>
        <end position="2470"/>
    </location>
</feature>
<feature type="region of interest" description="Disordered" evidence="7">
    <location>
        <begin position="2787"/>
        <end position="2816"/>
    </location>
</feature>
<dbReference type="GO" id="GO:0005886">
    <property type="term" value="C:plasma membrane"/>
    <property type="evidence" value="ECO:0007669"/>
    <property type="project" value="TreeGrafter"/>
</dbReference>
<dbReference type="GO" id="GO:0006816">
    <property type="term" value="P:calcium ion transport"/>
    <property type="evidence" value="ECO:0007669"/>
    <property type="project" value="TreeGrafter"/>
</dbReference>
<feature type="compositionally biased region" description="Basic and acidic residues" evidence="7">
    <location>
        <begin position="2034"/>
        <end position="2044"/>
    </location>
</feature>
<keyword evidence="12" id="KW-1185">Reference proteome</keyword>
<feature type="domain" description="EGF-like calcium-binding" evidence="9">
    <location>
        <begin position="419"/>
        <end position="469"/>
    </location>
</feature>
<evidence type="ECO:0000256" key="5">
    <source>
        <dbReference type="ARBA" id="ARBA00023136"/>
    </source>
</evidence>
<feature type="region of interest" description="Disordered" evidence="7">
    <location>
        <begin position="1731"/>
        <end position="1769"/>
    </location>
</feature>
<feature type="domain" description="EGF-like calcium-binding" evidence="9">
    <location>
        <begin position="235"/>
        <end position="275"/>
    </location>
</feature>
<sequence>MDTTVSYTEVDLAAGATPSALSDLLASDPAQLFATSSLLVGLPVASSESVVFGDVGETAPPVASLIAANPGGLAGAAVPVEDATLAAPAVCPEGSASSGEGVCVELRGCAAAPCYPGVLCTEAPPDGFSCGACPAGHYGDGEQCLEDLCATTSPCDALMTCTPDVAGAGFTCGDCPGGYYREGMTCIDVDECAAADRGGCDDRVSCTNIPGGARCGECPAGMLGSGSTRCMLSGECATDNGGCDMLTTCEDLSDGTQECGACPAGYTGTGKTGCQNEDGCAVEGRTGCYGECIDVAPPGTGHTCAPCPLGMVGDGATCDADLCFEQNGFCDPLVSCTTDFTAKVRICGECPAGYAKVLDTELVAGFRCEDVDACVEEPCWSLGQFSQPCTDVVAPGTGRVCGECPSGFETSPGGEGCTDVDECQLAANGACWVSDVDASIKSECVNTPGGHTCSACPEKYIGTGEAGCRERVLCEDNYGNCDTKAISCTDNPSTGYAECGPCPPGYDGTGATACVDTDGCLEDPCFPGVACTDISAPGEGRTCGGCPEGYRGDGATCEACTLGLHLDPLMGTVVDNRMRRSAINQLAGVYDGLSAGDCVLTQGVQYLWEAVTSDGVTVPLDSTTNMRETLTLRLPRSSLTARVSYTVRLTVSLRGAPRVATAVQTSFLVFAQPLVALIQGGLVQTGEGLPVLLDAGDSFDPDQEPGALQFSWVCRRIDAGAPERDCRDVSGTLLPFVMTDPSLALTLRGSAEGAVYAFTCEVSKAERHSKTNTTVTILTGSPPVPTITPLLHKPTPNGKLTLSSQVESLRPDSLLLRWSLQALQGHSGPLDLAGMAASALDGPFLVLRPGALVAGGLYRFTLNASDANGPASVALEVRVNDVPHSGSLSVAPQEGTMSETEFSIRGSGWEDAPEDKPLWYQVRYQVVGVDGAPRQMLSAWQPSPEFALNITAAGVEAHGHRVTIFLYVKDALEAMTYVSQDVVVKPLVFADDTAQDAFVSSAITSALQGASLGLDTSSAILTVTSILGPGTDLSPGRRLVAVADGRNFTAQAAQRAELMELVEVNWQALPPMTDVVTRISQSAAAVASDAQELTEVARSRFSAVAASLVGATRSADPDSRLDVDAAEALLNGLSSVAVGSVGASNQSAEVEATVAVARDIGFSNAQWMVPEEDPVAVGSAVLSSVVQRADLTSGSSRAYAAPLQSPSGAEVRFSASLGQSLGAAAAAATIMMTSSMVDPHSAVPKVLLDSDASPSHILSDVTDITIYGGANGSELAVSHQQEAFTFSLPMHGNGTEDDRVPLVGAVCTFWDESASTYSSEGCATLPNPTPPGVTVYWHTTNTSAMQRGLLEAAWGMEGGELAHGCDEMWDAVFPEYAGTDAGRRKYLGAECELTNPSNNVSCWWDWRAGETGAFQGQGCVWAEEAQCLCTHLTEFGAAQGTDIGSFEPPDRVSTYSTDDMSRLSFSDVGKSVVLLSVLAILLGGSTILFLSSNFYHNRERLKLLLKMVDKDGLTFEEKNGLWTWSIVDKGYKNAYERQMEGKKNGTDTLGSLFAKAANEEKKKLDQERLGIAGSAASKWKRMSSIAKNPGEAPTSQAGAGLTASQHDGTEEAEASSPKELSSLQRSVKSAWKKGIFSGFVANKRISMASISAMTSGEQPSPSASRKPPTPAMAYLPQEQEQEATGKPEVSSATSGGDDDVVRFENGKPEVSSAAWLGDDDVVAFEIGEARARLNPPQRGPDSKLGAPKVNTRRKEGKQPGTSMKTSSFDQSSPAFINAVLHQHPSPSQAQPACSSTRQVVEDERGNLKEITTTTITTTTQIVKEVSLPAGSQPGPVLEAYERIPEDEDAQRLTDVVRALHAEEELDEEDASPNASTGLLAASGRQIKKSSVFSKAFDRLSQFSKPKPVPVRRQKTTARALFSHMHINIFRLQLCIPLDYLEKMALHELSDERRRARREASSAMANTTGHKVQGTHGSSVKGTWTANLPSMSGFMGSIFGTRGAEAELAASSSKAPQEQQGSSPSTSLRSQWAVQKEEEPQKEEEQTVEEVPRWQSPLSHASHVLKTVVLKDLASGTQPGVPAPHGRPGPVAESFEGKADATDVDDGADDEFALKPVSGQFVKAGRISAVDLGLSGKTSEPSLKVSKAKGMWRKLQMRQMELPVERMLGTAIVQAFLGIHAILAEKDLQDQMALAEELPWQMPSNRPFSWYVSVFKVLVKDLGRNGWYQRSLLWNAVFLQRVDGSFELSGHLATMLKAGDPLEDLEDNPVSPHDVEVLRQSMPPVLLRVYREAGIENIAAPPETWATILVLNWLSSLPYSWTENPDDPPSKQVTLRGRSQMFLQDQCGRVPGLEPLLPDLHRIALDLTDDWKAAFDRHVEELYEQKGKLKLKSAAKDLKEMTPSEIWQRACQQCRRSWNWSKRQMRWLAKAHPLTAIYLVKATEPFSRSERILIQTNTFLLMLTFTVWFYFSKAENCCMDRRTFLGCPDALDVRAPCMGLTYCAALHDMGMDGMLPEESEFQDFVCMAFPQSTYAGRIYVILIIIGILTPVTMIVSQLFIMASNSAIPAHWGTFPVQKMQGVFGPGPTAVLQTIAFTAYALFFNFQKFNKAVAVTIVSLIGFMLKPQMVQTAIRVFLGTVYWMYTMMKRGLRTVKHAVFGAALTKAPTGELELLEQVSLVSPMEKHLQKVAYFCIAFAWIWVTYSLLIFSMRIREMMGAKAESELISSWATVLAVEMFGKEAIKLIFIRLVVNFIMETAEHIFLGLHPSVLWHEKYIMTVATANAAEADDTGDQDMGDDADADGGGDQDAGDNDIGM</sequence>
<dbReference type="InterPro" id="IPR001881">
    <property type="entry name" value="EGF-like_Ca-bd_dom"/>
</dbReference>
<evidence type="ECO:0000259" key="9">
    <source>
        <dbReference type="SMART" id="SM00179"/>
    </source>
</evidence>